<dbReference type="SUPFAM" id="SSF52540">
    <property type="entry name" value="P-loop containing nucleoside triphosphate hydrolases"/>
    <property type="match status" value="1"/>
</dbReference>
<comment type="caution">
    <text evidence="3">The sequence shown here is derived from an EMBL/GenBank/DDBJ whole genome shotgun (WGS) entry which is preliminary data.</text>
</comment>
<dbReference type="AlphaFoldDB" id="A0A2G8K3N6"/>
<keyword evidence="1" id="KW-0472">Membrane</keyword>
<accession>A0A2G8K3N6</accession>
<feature type="domain" description="NACHT" evidence="2">
    <location>
        <begin position="255"/>
        <end position="378"/>
    </location>
</feature>
<dbReference type="InterPro" id="IPR027417">
    <property type="entry name" value="P-loop_NTPase"/>
</dbReference>
<sequence>MYYFLSVYPTPVFPVIDGCNHQQYCVLGKQHQDVLTCSVLGIRPKVALEWRAFREETVIDFTQHQLTVTQMGDVYDISLKVNLDFTQTTQNKVTVECRAVGENAELFRLSTKIDLLFPNVLPTEQRSYTSTITIIVVVVTMMMIIITSAVVIICRIRARKMKRNKPGDTENEGIPMMENTNGKTERFIEHLKAKYEIFYDSVQPIPYIKDRMYCVDKVFVEGCIEYMTGISGGQAQWDKLPSYQELVKENCLKTKRQILEGEPGYGKSTLTLQLLYDWCKSHSKTSSRGVDVIIYLRLRQLGGVESIFSAIRQFILPRDSDISEEDIKEILNHMSSVLVLLDGFDEYPDQESTETDIYHIMKKDMFQGFNVILTTRPSCVPTDFAPHSDRVRLTGFGEEARKKYIEKAVVGNCREAVNELLRKLEENPVLDDLCQVPLFFVMFAHMTYEDEHSLTFNSVTSFFRCMISCFHSHMKNKMKDRNVTNFELLAKEHKVLDKIAFEALSGKNQKIVWNREQLRNKLGHEFYHQYLRIGIFVEEEVLNIADTSKAQNHIQYNTEVHFYHKTVCEWYAAHYVAEQLSGRYTACIDKLLKKLDPFDLQYLYRFACGLNKIAGEKIIQYLQKKKESTKFAILCMLEHGDKTDRFLKLVSDLVSSEETYIRKEDSKLLQRSTLQILDVASKNQLKYYKSENNEIIAKEASFHHYISTIKTCFQSIRNPAVYSDLRRSANYHLNNIRRARKMLTTEAAKLAAHTLVTSRLDYCNSLLIGVNKSLITKLQNVQRTSARIIAKRKKYDSVTSELIALHWLPMQQRIKFKVLLLVYKAHQKQSPSYISDLLQLQAPRRQLRSHISSPHFTVPRTSAVSLADRSFSCYGPKEWNTLPFQITSRMLRLFIFSRNCSNVIFFKKCIVINFM</sequence>
<evidence type="ECO:0000313" key="3">
    <source>
        <dbReference type="EMBL" id="PIK42617.1"/>
    </source>
</evidence>
<dbReference type="EMBL" id="MRZV01000921">
    <property type="protein sequence ID" value="PIK42617.1"/>
    <property type="molecule type" value="Genomic_DNA"/>
</dbReference>
<dbReference type="PANTHER" id="PTHR46312:SF2">
    <property type="entry name" value="NUCLEOTIDE-BINDING OLIGOMERIZATION DOMAIN-CONTAINING PROTEIN 2-LIKE"/>
    <property type="match status" value="1"/>
</dbReference>
<name>A0A2G8K3N6_STIJA</name>
<evidence type="ECO:0000256" key="1">
    <source>
        <dbReference type="SAM" id="Phobius"/>
    </source>
</evidence>
<evidence type="ECO:0000313" key="4">
    <source>
        <dbReference type="Proteomes" id="UP000230750"/>
    </source>
</evidence>
<evidence type="ECO:0000259" key="2">
    <source>
        <dbReference type="PROSITE" id="PS50837"/>
    </source>
</evidence>
<feature type="transmembrane region" description="Helical" evidence="1">
    <location>
        <begin position="132"/>
        <end position="154"/>
    </location>
</feature>
<dbReference type="PROSITE" id="PS50837">
    <property type="entry name" value="NACHT"/>
    <property type="match status" value="1"/>
</dbReference>
<gene>
    <name evidence="3" type="ORF">BSL78_20543</name>
</gene>
<keyword evidence="4" id="KW-1185">Reference proteome</keyword>
<dbReference type="STRING" id="307972.A0A2G8K3N6"/>
<dbReference type="OrthoDB" id="120976at2759"/>
<proteinExistence type="predicted"/>
<dbReference type="Pfam" id="PF05729">
    <property type="entry name" value="NACHT"/>
    <property type="match status" value="1"/>
</dbReference>
<dbReference type="Proteomes" id="UP000230750">
    <property type="component" value="Unassembled WGS sequence"/>
</dbReference>
<keyword evidence="1" id="KW-1133">Transmembrane helix</keyword>
<protein>
    <recommendedName>
        <fullName evidence="2">NACHT domain-containing protein</fullName>
    </recommendedName>
</protein>
<dbReference type="InterPro" id="IPR007111">
    <property type="entry name" value="NACHT_NTPase"/>
</dbReference>
<dbReference type="Gene3D" id="3.40.50.300">
    <property type="entry name" value="P-loop containing nucleotide triphosphate hydrolases"/>
    <property type="match status" value="1"/>
</dbReference>
<reference evidence="3 4" key="1">
    <citation type="journal article" date="2017" name="PLoS Biol.">
        <title>The sea cucumber genome provides insights into morphological evolution and visceral regeneration.</title>
        <authorList>
            <person name="Zhang X."/>
            <person name="Sun L."/>
            <person name="Yuan J."/>
            <person name="Sun Y."/>
            <person name="Gao Y."/>
            <person name="Zhang L."/>
            <person name="Li S."/>
            <person name="Dai H."/>
            <person name="Hamel J.F."/>
            <person name="Liu C."/>
            <person name="Yu Y."/>
            <person name="Liu S."/>
            <person name="Lin W."/>
            <person name="Guo K."/>
            <person name="Jin S."/>
            <person name="Xu P."/>
            <person name="Storey K.B."/>
            <person name="Huan P."/>
            <person name="Zhang T."/>
            <person name="Zhou Y."/>
            <person name="Zhang J."/>
            <person name="Lin C."/>
            <person name="Li X."/>
            <person name="Xing L."/>
            <person name="Huo D."/>
            <person name="Sun M."/>
            <person name="Wang L."/>
            <person name="Mercier A."/>
            <person name="Li F."/>
            <person name="Yang H."/>
            <person name="Xiang J."/>
        </authorList>
    </citation>
    <scope>NUCLEOTIDE SEQUENCE [LARGE SCALE GENOMIC DNA]</scope>
    <source>
        <strain evidence="3">Shaxun</strain>
        <tissue evidence="3">Muscle</tissue>
    </source>
</reference>
<organism evidence="3 4">
    <name type="scientific">Stichopus japonicus</name>
    <name type="common">Sea cucumber</name>
    <dbReference type="NCBI Taxonomy" id="307972"/>
    <lineage>
        <taxon>Eukaryota</taxon>
        <taxon>Metazoa</taxon>
        <taxon>Echinodermata</taxon>
        <taxon>Eleutherozoa</taxon>
        <taxon>Echinozoa</taxon>
        <taxon>Holothuroidea</taxon>
        <taxon>Aspidochirotacea</taxon>
        <taxon>Aspidochirotida</taxon>
        <taxon>Stichopodidae</taxon>
        <taxon>Apostichopus</taxon>
    </lineage>
</organism>
<keyword evidence="1" id="KW-0812">Transmembrane</keyword>
<dbReference type="PANTHER" id="PTHR46312">
    <property type="entry name" value="NACHT DOMAIN-CONTAINING PROTEIN"/>
    <property type="match status" value="1"/>
</dbReference>